<keyword evidence="2" id="KW-0812">Transmembrane</keyword>
<dbReference type="AlphaFoldDB" id="A0AAQ3KXD4"/>
<gene>
    <name evidence="3" type="ORF">Cni_G22816</name>
</gene>
<keyword evidence="2" id="KW-1133">Transmembrane helix</keyword>
<dbReference type="PANTHER" id="PTHR36801:SF3">
    <property type="entry name" value="OS06G0150300 PROTEIN"/>
    <property type="match status" value="1"/>
</dbReference>
<evidence type="ECO:0000256" key="2">
    <source>
        <dbReference type="SAM" id="Phobius"/>
    </source>
</evidence>
<dbReference type="Proteomes" id="UP001327560">
    <property type="component" value="Chromosome 7"/>
</dbReference>
<sequence length="208" mass="22774">MGRRIPIPPQVLHPSLSIFLLVAWVAAAVTVVLSLCATCHRRSSRKPSPDSPASPPNESVAKPASVDAAAPTSEQHDEKPADQGADVEPVTVIEIAPDAVATHGPLPPTMLPPSASTKRKMSMSFGKGLPDKLRMSRRERKGESEDTIWKKTIILGEKCKVASDEEEEEVVVVDEKGNRQRYYHPRTPKSRQASRNNSFFYPDETPSS</sequence>
<accession>A0AAQ3KXD4</accession>
<reference evidence="3 4" key="1">
    <citation type="submission" date="2023-10" db="EMBL/GenBank/DDBJ databases">
        <title>Chromosome-scale genome assembly provides insights into flower coloration mechanisms of Canna indica.</title>
        <authorList>
            <person name="Li C."/>
        </authorList>
    </citation>
    <scope>NUCLEOTIDE SEQUENCE [LARGE SCALE GENOMIC DNA]</scope>
    <source>
        <tissue evidence="3">Flower</tissue>
    </source>
</reference>
<evidence type="ECO:0000256" key="1">
    <source>
        <dbReference type="SAM" id="MobiDB-lite"/>
    </source>
</evidence>
<organism evidence="3 4">
    <name type="scientific">Canna indica</name>
    <name type="common">Indian-shot</name>
    <dbReference type="NCBI Taxonomy" id="4628"/>
    <lineage>
        <taxon>Eukaryota</taxon>
        <taxon>Viridiplantae</taxon>
        <taxon>Streptophyta</taxon>
        <taxon>Embryophyta</taxon>
        <taxon>Tracheophyta</taxon>
        <taxon>Spermatophyta</taxon>
        <taxon>Magnoliopsida</taxon>
        <taxon>Liliopsida</taxon>
        <taxon>Zingiberales</taxon>
        <taxon>Cannaceae</taxon>
        <taxon>Canna</taxon>
    </lineage>
</organism>
<evidence type="ECO:0000313" key="4">
    <source>
        <dbReference type="Proteomes" id="UP001327560"/>
    </source>
</evidence>
<name>A0AAQ3KXD4_9LILI</name>
<keyword evidence="2" id="KW-0472">Membrane</keyword>
<feature type="region of interest" description="Disordered" evidence="1">
    <location>
        <begin position="40"/>
        <end position="85"/>
    </location>
</feature>
<feature type="region of interest" description="Disordered" evidence="1">
    <location>
        <begin position="98"/>
        <end position="129"/>
    </location>
</feature>
<protein>
    <submittedName>
        <fullName evidence="3">Uncharacterized protein</fullName>
    </submittedName>
</protein>
<evidence type="ECO:0000313" key="3">
    <source>
        <dbReference type="EMBL" id="WOL14036.1"/>
    </source>
</evidence>
<dbReference type="PANTHER" id="PTHR36801">
    <property type="entry name" value="OS06G0150200 PROTEIN"/>
    <property type="match status" value="1"/>
</dbReference>
<dbReference type="EMBL" id="CP136896">
    <property type="protein sequence ID" value="WOL14036.1"/>
    <property type="molecule type" value="Genomic_DNA"/>
</dbReference>
<feature type="compositionally biased region" description="Polar residues" evidence="1">
    <location>
        <begin position="190"/>
        <end position="208"/>
    </location>
</feature>
<feature type="transmembrane region" description="Helical" evidence="2">
    <location>
        <begin position="16"/>
        <end position="37"/>
    </location>
</feature>
<feature type="region of interest" description="Disordered" evidence="1">
    <location>
        <begin position="164"/>
        <end position="208"/>
    </location>
</feature>
<feature type="compositionally biased region" description="Basic residues" evidence="1">
    <location>
        <begin position="179"/>
        <end position="189"/>
    </location>
</feature>
<keyword evidence="4" id="KW-1185">Reference proteome</keyword>
<proteinExistence type="predicted"/>